<sequence length="259" mass="27384">MANSVTVEKLGQSAILTINNPPANLWTLTSLRELAAVMEEIEQDDLIRSVVLTGEGDAFFSAGADLNQFVGGDRQLAAEVIDAFALAFGAIRHFHGVTVAAINGYALGGGLECALACDYMVAEVGAQLGLPETKVGLLPCAGGTKALTDKVGVSWAKRIILGGEILTAAKALSIGLVEEVVDPGLSKIVAVSLANKVARQAPRAIQEVRKLIMSSAYHDMEEHLVLEKQAMLRLVGGEEQLEGVAAFMGKRTPKWCDDE</sequence>
<evidence type="ECO:0000256" key="2">
    <source>
        <dbReference type="ARBA" id="ARBA00023239"/>
    </source>
</evidence>
<dbReference type="InterPro" id="IPR001753">
    <property type="entry name" value="Enoyl-CoA_hydra/iso"/>
</dbReference>
<proteinExistence type="inferred from homology"/>
<dbReference type="CDD" id="cd06558">
    <property type="entry name" value="crotonase-like"/>
    <property type="match status" value="1"/>
</dbReference>
<dbReference type="Pfam" id="PF00378">
    <property type="entry name" value="ECH_1"/>
    <property type="match status" value="1"/>
</dbReference>
<organism evidence="4 5">
    <name type="scientific">Pseudogulbenkiania subflava DSM 22618</name>
    <dbReference type="NCBI Taxonomy" id="1123014"/>
    <lineage>
        <taxon>Bacteria</taxon>
        <taxon>Pseudomonadati</taxon>
        <taxon>Pseudomonadota</taxon>
        <taxon>Betaproteobacteria</taxon>
        <taxon>Neisseriales</taxon>
        <taxon>Chromobacteriaceae</taxon>
        <taxon>Pseudogulbenkiania</taxon>
    </lineage>
</organism>
<dbReference type="NCBIfam" id="NF006566">
    <property type="entry name" value="PRK09076.1"/>
    <property type="match status" value="1"/>
</dbReference>
<dbReference type="PANTHER" id="PTHR11941:SF141">
    <property type="entry name" value="ENOYL-COA HYDRATASE_ISOMERASE-RELATED"/>
    <property type="match status" value="1"/>
</dbReference>
<dbReference type="RefSeq" id="WP_085277462.1">
    <property type="nucleotide sequence ID" value="NZ_FXAG01000022.1"/>
</dbReference>
<dbReference type="GO" id="GO:0016829">
    <property type="term" value="F:lyase activity"/>
    <property type="evidence" value="ECO:0007669"/>
    <property type="project" value="UniProtKB-KW"/>
</dbReference>
<dbReference type="SUPFAM" id="SSF52096">
    <property type="entry name" value="ClpP/crotonase"/>
    <property type="match status" value="1"/>
</dbReference>
<dbReference type="InterPro" id="IPR029045">
    <property type="entry name" value="ClpP/crotonase-like_dom_sf"/>
</dbReference>
<dbReference type="Proteomes" id="UP000192920">
    <property type="component" value="Unassembled WGS sequence"/>
</dbReference>
<dbReference type="AlphaFoldDB" id="A0A1Y6C4Q6"/>
<evidence type="ECO:0000256" key="3">
    <source>
        <dbReference type="RuleBase" id="RU003707"/>
    </source>
</evidence>
<evidence type="ECO:0000313" key="5">
    <source>
        <dbReference type="Proteomes" id="UP000192920"/>
    </source>
</evidence>
<name>A0A1Y6C4Q6_9NEIS</name>
<comment type="similarity">
    <text evidence="1 3">Belongs to the enoyl-CoA hydratase/isomerase family.</text>
</comment>
<evidence type="ECO:0000313" key="4">
    <source>
        <dbReference type="EMBL" id="SMF45599.1"/>
    </source>
</evidence>
<dbReference type="EMBL" id="FXAG01000022">
    <property type="protein sequence ID" value="SMF45599.1"/>
    <property type="molecule type" value="Genomic_DNA"/>
</dbReference>
<keyword evidence="2" id="KW-0456">Lyase</keyword>
<dbReference type="Gene3D" id="1.10.12.10">
    <property type="entry name" value="Lyase 2-enoyl-coa Hydratase, Chain A, domain 2"/>
    <property type="match status" value="1"/>
</dbReference>
<protein>
    <submittedName>
        <fullName evidence="4">Short chain enoyl-CoA hydratase</fullName>
    </submittedName>
</protein>
<accession>A0A1Y6C4Q6</accession>
<gene>
    <name evidence="4" type="ORF">SAMN02745746_03369</name>
</gene>
<dbReference type="PROSITE" id="PS00166">
    <property type="entry name" value="ENOYL_COA_HYDRATASE"/>
    <property type="match status" value="1"/>
</dbReference>
<evidence type="ECO:0000256" key="1">
    <source>
        <dbReference type="ARBA" id="ARBA00005254"/>
    </source>
</evidence>
<dbReference type="FunFam" id="3.90.226.10:FF:000009">
    <property type="entry name" value="Carnitinyl-CoA dehydratase"/>
    <property type="match status" value="1"/>
</dbReference>
<dbReference type="STRING" id="1123014.SAMN02745746_03369"/>
<dbReference type="PANTHER" id="PTHR11941">
    <property type="entry name" value="ENOYL-COA HYDRATASE-RELATED"/>
    <property type="match status" value="1"/>
</dbReference>
<dbReference type="InterPro" id="IPR018376">
    <property type="entry name" value="Enoyl-CoA_hyd/isom_CS"/>
</dbReference>
<dbReference type="InterPro" id="IPR014748">
    <property type="entry name" value="Enoyl-CoA_hydra_C"/>
</dbReference>
<dbReference type="GO" id="GO:0006635">
    <property type="term" value="P:fatty acid beta-oxidation"/>
    <property type="evidence" value="ECO:0007669"/>
    <property type="project" value="TreeGrafter"/>
</dbReference>
<reference evidence="5" key="1">
    <citation type="submission" date="2017-04" db="EMBL/GenBank/DDBJ databases">
        <authorList>
            <person name="Varghese N."/>
            <person name="Submissions S."/>
        </authorList>
    </citation>
    <scope>NUCLEOTIDE SEQUENCE [LARGE SCALE GENOMIC DNA]</scope>
    <source>
        <strain evidence="5">DSM 22618</strain>
    </source>
</reference>
<dbReference type="Gene3D" id="3.90.226.10">
    <property type="entry name" value="2-enoyl-CoA Hydratase, Chain A, domain 1"/>
    <property type="match status" value="1"/>
</dbReference>
<keyword evidence="5" id="KW-1185">Reference proteome</keyword>